<dbReference type="AlphaFoldDB" id="A0A1I6MDM2"/>
<proteinExistence type="predicted"/>
<evidence type="ECO:0000256" key="2">
    <source>
        <dbReference type="ARBA" id="ARBA00022803"/>
    </source>
</evidence>
<dbReference type="SUPFAM" id="SSF48452">
    <property type="entry name" value="TPR-like"/>
    <property type="match status" value="1"/>
</dbReference>
<keyword evidence="6" id="KW-1185">Reference proteome</keyword>
<dbReference type="Proteomes" id="UP000199024">
    <property type="component" value="Unassembled WGS sequence"/>
</dbReference>
<dbReference type="Pfam" id="PF13432">
    <property type="entry name" value="TPR_16"/>
    <property type="match status" value="1"/>
</dbReference>
<feature type="domain" description="Cytochrome c-552/4" evidence="4">
    <location>
        <begin position="95"/>
        <end position="175"/>
    </location>
</feature>
<dbReference type="InterPro" id="IPR036280">
    <property type="entry name" value="Multihaem_cyt_sf"/>
</dbReference>
<feature type="repeat" description="TPR" evidence="3">
    <location>
        <begin position="651"/>
        <end position="684"/>
    </location>
</feature>
<organism evidence="5 6">
    <name type="scientific">Granulicella pectinivorans</name>
    <dbReference type="NCBI Taxonomy" id="474950"/>
    <lineage>
        <taxon>Bacteria</taxon>
        <taxon>Pseudomonadati</taxon>
        <taxon>Acidobacteriota</taxon>
        <taxon>Terriglobia</taxon>
        <taxon>Terriglobales</taxon>
        <taxon>Acidobacteriaceae</taxon>
        <taxon>Granulicella</taxon>
    </lineage>
</organism>
<dbReference type="Gene3D" id="1.25.40.10">
    <property type="entry name" value="Tetratricopeptide repeat domain"/>
    <property type="match status" value="2"/>
</dbReference>
<dbReference type="PANTHER" id="PTHR44858">
    <property type="entry name" value="TETRATRICOPEPTIDE REPEAT PROTEIN 6"/>
    <property type="match status" value="1"/>
</dbReference>
<reference evidence="5 6" key="1">
    <citation type="submission" date="2016-10" db="EMBL/GenBank/DDBJ databases">
        <authorList>
            <person name="de Groot N.N."/>
        </authorList>
    </citation>
    <scope>NUCLEOTIDE SEQUENCE [LARGE SCALE GENOMIC DNA]</scope>
    <source>
        <strain evidence="5 6">DSM 21001</strain>
    </source>
</reference>
<dbReference type="InterPro" id="IPR019734">
    <property type="entry name" value="TPR_rpt"/>
</dbReference>
<dbReference type="InterPro" id="IPR050498">
    <property type="entry name" value="Ycf3"/>
</dbReference>
<dbReference type="SUPFAM" id="SSF48695">
    <property type="entry name" value="Multiheme cytochromes"/>
    <property type="match status" value="1"/>
</dbReference>
<keyword evidence="2 3" id="KW-0802">TPR repeat</keyword>
<dbReference type="Pfam" id="PF13435">
    <property type="entry name" value="Cytochrome_C554"/>
    <property type="match status" value="1"/>
</dbReference>
<dbReference type="PANTHER" id="PTHR44858:SF1">
    <property type="entry name" value="UDP-N-ACETYLGLUCOSAMINE--PEPTIDE N-ACETYLGLUCOSAMINYLTRANSFERASE SPINDLY-RELATED"/>
    <property type="match status" value="1"/>
</dbReference>
<evidence type="ECO:0000313" key="6">
    <source>
        <dbReference type="Proteomes" id="UP000199024"/>
    </source>
</evidence>
<sequence length="749" mass="83530">MTRNLPFRQHDPRTLRIVAMLLILVAAGVLAMRMLHVPAAHASEDGVAARKAYHRRIASKYFAHFDDAAPFLPSNATTDTGEFIDPKSVPTAAYCGHCHQESHKQWRQSAHANAFRTPWYQKNVKLLMDTKGVEYARHCEGCHNPVALTSGSMTPGTEQKRAGDEDGVTCAVCHSIRQGDTRGTGSYVLSQPAVLMDEEGKPIYGKVTDAEILAHLDRHSAAVMQPFMKSPEFCASCHKAALPKTLNDYKWQRALFVYDEWQMSSFAKRSPLPFYVKDSVSTCQTCHMSRESLSAAGPDARDPGAKHGELASHRWIGANTLIPSFYKYDVQLAKTKAFLAAGVFNVDLFSLEVKGKPTAAPLGDVPVSVAPGDLLTATVVIQNKGAAHSHVPEQRDMYESWVEFKVMDAAGMVLTHSGYLKPDGELDERAHSFTNRLINAQGTLNDKHQVWTNRIVAYNNTIQSGRSQSVRYQFRVPETAKSPLSMTAEVKYHRFNQHFIDWAMSTKDGVHVDEPMVTMAARTRTIAIGTTPPDAKPAADVKPIDNPAWMRWNNYGIALLDAQQYAESAAAFAKVAAIRPDYADAFTNIALADFQWQHYDDSRAALKQALRLSPGNARALYYLSLIERNEGNLDAAVDDLKKVVEKFPDSRDAHRELGFSYYQQHHYDLAKDEYERLQAIDPDDLAAHYNLSLIYRRLGMKEKAAIEAARFNDQKDDPAASAFAFDYLRSHSELSQESTPWHTHSDSAP</sequence>
<dbReference type="STRING" id="474950.SAMN05421771_2372"/>
<evidence type="ECO:0000259" key="4">
    <source>
        <dbReference type="Pfam" id="PF13435"/>
    </source>
</evidence>
<accession>A0A1I6MDM2</accession>
<gene>
    <name evidence="5" type="ORF">SAMN05421771_2372</name>
</gene>
<dbReference type="Gene3D" id="1.10.1130.10">
    <property type="entry name" value="Flavocytochrome C3, Chain A"/>
    <property type="match status" value="1"/>
</dbReference>
<dbReference type="InterPro" id="IPR011990">
    <property type="entry name" value="TPR-like_helical_dom_sf"/>
</dbReference>
<dbReference type="InterPro" id="IPR023155">
    <property type="entry name" value="Cyt_c-552/4"/>
</dbReference>
<feature type="repeat" description="TPR" evidence="3">
    <location>
        <begin position="617"/>
        <end position="650"/>
    </location>
</feature>
<keyword evidence="1" id="KW-0677">Repeat</keyword>
<feature type="repeat" description="TPR" evidence="3">
    <location>
        <begin position="583"/>
        <end position="616"/>
    </location>
</feature>
<evidence type="ECO:0000256" key="1">
    <source>
        <dbReference type="ARBA" id="ARBA00022737"/>
    </source>
</evidence>
<protein>
    <submittedName>
        <fullName evidence="5">Tetratricopeptide repeat-containing protein</fullName>
    </submittedName>
</protein>
<dbReference type="PROSITE" id="PS50005">
    <property type="entry name" value="TPR"/>
    <property type="match status" value="3"/>
</dbReference>
<evidence type="ECO:0000256" key="3">
    <source>
        <dbReference type="PROSITE-ProRule" id="PRU00339"/>
    </source>
</evidence>
<dbReference type="EMBL" id="FOZL01000001">
    <property type="protein sequence ID" value="SFS13692.1"/>
    <property type="molecule type" value="Genomic_DNA"/>
</dbReference>
<dbReference type="InterPro" id="IPR013105">
    <property type="entry name" value="TPR_2"/>
</dbReference>
<dbReference type="Pfam" id="PF07719">
    <property type="entry name" value="TPR_2"/>
    <property type="match status" value="1"/>
</dbReference>
<name>A0A1I6MDM2_9BACT</name>
<evidence type="ECO:0000313" key="5">
    <source>
        <dbReference type="EMBL" id="SFS13692.1"/>
    </source>
</evidence>
<dbReference type="SMART" id="SM00028">
    <property type="entry name" value="TPR"/>
    <property type="match status" value="4"/>
</dbReference>